<comment type="caution">
    <text evidence="1">The sequence shown here is derived from an EMBL/GenBank/DDBJ whole genome shotgun (WGS) entry which is preliminary data.</text>
</comment>
<name>A0A7J8BA51_ROUAE</name>
<keyword evidence="2" id="KW-1185">Reference proteome</keyword>
<proteinExistence type="predicted"/>
<organism evidence="1 2">
    <name type="scientific">Rousettus aegyptiacus</name>
    <name type="common">Egyptian fruit bat</name>
    <name type="synonym">Pteropus aegyptiacus</name>
    <dbReference type="NCBI Taxonomy" id="9407"/>
    <lineage>
        <taxon>Eukaryota</taxon>
        <taxon>Metazoa</taxon>
        <taxon>Chordata</taxon>
        <taxon>Craniata</taxon>
        <taxon>Vertebrata</taxon>
        <taxon>Euteleostomi</taxon>
        <taxon>Mammalia</taxon>
        <taxon>Eutheria</taxon>
        <taxon>Laurasiatheria</taxon>
        <taxon>Chiroptera</taxon>
        <taxon>Yinpterochiroptera</taxon>
        <taxon>Pteropodoidea</taxon>
        <taxon>Pteropodidae</taxon>
        <taxon>Rousettinae</taxon>
        <taxon>Rousettus</taxon>
    </lineage>
</organism>
<reference evidence="1 2" key="1">
    <citation type="journal article" date="2020" name="Nature">
        <title>Six reference-quality genomes reveal evolution of bat adaptations.</title>
        <authorList>
            <person name="Jebb D."/>
            <person name="Huang Z."/>
            <person name="Pippel M."/>
            <person name="Hughes G.M."/>
            <person name="Lavrichenko K."/>
            <person name="Devanna P."/>
            <person name="Winkler S."/>
            <person name="Jermiin L.S."/>
            <person name="Skirmuntt E.C."/>
            <person name="Katzourakis A."/>
            <person name="Burkitt-Gray L."/>
            <person name="Ray D.A."/>
            <person name="Sullivan K.A.M."/>
            <person name="Roscito J.G."/>
            <person name="Kirilenko B.M."/>
            <person name="Davalos L.M."/>
            <person name="Corthals A.P."/>
            <person name="Power M.L."/>
            <person name="Jones G."/>
            <person name="Ransome R.D."/>
            <person name="Dechmann D.K.N."/>
            <person name="Locatelli A.G."/>
            <person name="Puechmaille S.J."/>
            <person name="Fedrigo O."/>
            <person name="Jarvis E.D."/>
            <person name="Hiller M."/>
            <person name="Vernes S.C."/>
            <person name="Myers E.W."/>
            <person name="Teeling E.C."/>
        </authorList>
    </citation>
    <scope>NUCLEOTIDE SEQUENCE [LARGE SCALE GENOMIC DNA]</scope>
    <source>
        <strain evidence="1">MRouAeg1</strain>
        <tissue evidence="1">Muscle</tissue>
    </source>
</reference>
<sequence length="120" mass="14039">MATKKEKRLNISRQIKFKSALNGFEKLVEHIAAQKKDERAGLFVRKEDVIDYDKFYAAVQELFGPEVKNQDVKCFYRKLCNNPDAPMDWCEVVTFHVYNMECRYSLFGVNNQIKVLLPQG</sequence>
<accession>A0A7J8BA51</accession>
<evidence type="ECO:0000313" key="1">
    <source>
        <dbReference type="EMBL" id="KAF6395697.1"/>
    </source>
</evidence>
<protein>
    <submittedName>
        <fullName evidence="1">WD repeat domain 64</fullName>
    </submittedName>
</protein>
<dbReference type="EMBL" id="JACASE010000018">
    <property type="protein sequence ID" value="KAF6395697.1"/>
    <property type="molecule type" value="Genomic_DNA"/>
</dbReference>
<dbReference type="AlphaFoldDB" id="A0A7J8BA51"/>
<dbReference type="Proteomes" id="UP000593571">
    <property type="component" value="Unassembled WGS sequence"/>
</dbReference>
<evidence type="ECO:0000313" key="2">
    <source>
        <dbReference type="Proteomes" id="UP000593571"/>
    </source>
</evidence>
<gene>
    <name evidence="1" type="ORF">HJG63_020629</name>
</gene>